<dbReference type="AlphaFoldDB" id="A0A5P9CJC5"/>
<protein>
    <recommendedName>
        <fullName evidence="1">T6SS Phospholipase effector Tle1-like catalytic domain-containing protein</fullName>
    </recommendedName>
</protein>
<evidence type="ECO:0000313" key="3">
    <source>
        <dbReference type="Proteomes" id="UP000326936"/>
    </source>
</evidence>
<keyword evidence="3" id="KW-1185">Reference proteome</keyword>
<gene>
    <name evidence="2" type="ORF">FIV01_05150</name>
</gene>
<sequence precursor="true">MIKPDGTHEKWSDIAPQYGLSPKALLNLNPTYASNPMSLKAGDTINVSEQAFFDPDAKKIEQPYPQTDFAVGSAYPYGNVWGEYAKPQLSPSVLHLFDDARIPKQTPVLNVQKVQDKTLRIGVFFDGTGQNNLNDLYKETRGVKSRTNIARLFEAYPLNEQSNAIYVSGVGTVDDAWQDPALIDEGEDETDAAQAFGVEPNRLPHLPHPLIKATLDLLSSETGAFYKWQNWTRQYSDIVEALALNKEYEDITHIEFDVFGFSRGAALARHFVNAVKDGLPDYSLPREGESYGEVFPNLLAHVDDDGVKAWRGCYPDESRTCSVRFVGLFESVGSFYQAGDHEDGNFQLGLDVNCAERVFQISAHHEYRKNCPLTSLRSSQDQLYGHFYEEVFAGCHTDVGGGYPSKHQYDKQGLPERYGMPLSATFNRELIKTESAIELFSETIRRANHQHVQAATNHGERLFVQECQAWENECQSKGRYGTVKQVNQTLYYYEFHPISNGLSALPLERMKQQGEVMGIKWLMNKLELPQDYVTPTQNDVALEVLKNKLLAQPLGSITPEHWMAEIRQYGRDWIHRPHDALINPGFDSAYEKMVNGLTTESNQLKRVVFINDG</sequence>
<proteinExistence type="predicted"/>
<dbReference type="PANTHER" id="PTHR33840:SF1">
    <property type="entry name" value="TLE1 PHOSPHOLIPASE DOMAIN-CONTAINING PROTEIN"/>
    <property type="match status" value="1"/>
</dbReference>
<name>A0A5P9CJC5_9VIBR</name>
<dbReference type="InterPro" id="IPR018712">
    <property type="entry name" value="Tle1-like_cat"/>
</dbReference>
<dbReference type="KEGG" id="vaq:FIV01_05150"/>
<evidence type="ECO:0000313" key="2">
    <source>
        <dbReference type="EMBL" id="QFT25807.1"/>
    </source>
</evidence>
<dbReference type="Pfam" id="PF09994">
    <property type="entry name" value="T6SS_Tle1-like_cat"/>
    <property type="match status" value="1"/>
</dbReference>
<organism evidence="2 3">
    <name type="scientific">Vibrio aquimaris</name>
    <dbReference type="NCBI Taxonomy" id="2587862"/>
    <lineage>
        <taxon>Bacteria</taxon>
        <taxon>Pseudomonadati</taxon>
        <taxon>Pseudomonadota</taxon>
        <taxon>Gammaproteobacteria</taxon>
        <taxon>Vibrionales</taxon>
        <taxon>Vibrionaceae</taxon>
        <taxon>Vibrio</taxon>
    </lineage>
</organism>
<evidence type="ECO:0000259" key="1">
    <source>
        <dbReference type="Pfam" id="PF09994"/>
    </source>
</evidence>
<feature type="domain" description="T6SS Phospholipase effector Tle1-like catalytic" evidence="1">
    <location>
        <begin position="121"/>
        <end position="407"/>
    </location>
</feature>
<reference evidence="2 3" key="1">
    <citation type="submission" date="2019-10" db="EMBL/GenBank/DDBJ databases">
        <title>Complete genome sequence of Vibrio sp. strain THAF100, isolated from non-filtered water from the water column of tank 6 of a marine aquarium containing stony-coral fragments. Water maintained at 26 degree C.</title>
        <authorList>
            <person name="Ruckert C."/>
            <person name="Franco A."/>
            <person name="Kalinowski J."/>
            <person name="Glaeser S."/>
        </authorList>
    </citation>
    <scope>NUCLEOTIDE SEQUENCE [LARGE SCALE GENOMIC DNA]</scope>
    <source>
        <strain evidence="2 3">THAF100</strain>
    </source>
</reference>
<dbReference type="PANTHER" id="PTHR33840">
    <property type="match status" value="1"/>
</dbReference>
<dbReference type="Proteomes" id="UP000326936">
    <property type="component" value="Chromosome"/>
</dbReference>
<dbReference type="EMBL" id="CP045350">
    <property type="protein sequence ID" value="QFT25807.1"/>
    <property type="molecule type" value="Genomic_DNA"/>
</dbReference>
<accession>A0A5P9CJC5</accession>